<name>U2ZTM9_9SPHN</name>
<dbReference type="RefSeq" id="WP_021689646.1">
    <property type="nucleotide sequence ID" value="NZ_BASZ01000004.1"/>
</dbReference>
<comment type="caution">
    <text evidence="2">The sequence shown here is derived from an EMBL/GenBank/DDBJ whole genome shotgun (WGS) entry which is preliminary data.</text>
</comment>
<dbReference type="OrthoDB" id="7423492at2"/>
<dbReference type="Proteomes" id="UP000016568">
    <property type="component" value="Unassembled WGS sequence"/>
</dbReference>
<evidence type="ECO:0008006" key="4">
    <source>
        <dbReference type="Google" id="ProtNLM"/>
    </source>
</evidence>
<keyword evidence="1" id="KW-0472">Membrane</keyword>
<sequence length="215" mass="23174">MSEQADIIRDSRRVMAAPGGAHDRLVGFLSKALPAAIGVLVALMVLFPFAPRGDISFLLDRNDVAVIRDRLRVDDAMYRGIDNKGRPFSLTAGQAVQRSSREGIVRMEDLKARILLSDGPAVISADNGRYDIDKDVVSVDGPVSFTASDGYRMVARDVAINLGTRKLLGQGRVEGALPAGTFSADHISADLGERVVALYGNARLQMVPGKLRMPQ</sequence>
<feature type="transmembrane region" description="Helical" evidence="1">
    <location>
        <begin position="32"/>
        <end position="51"/>
    </location>
</feature>
<accession>U2ZTM9</accession>
<keyword evidence="1" id="KW-0812">Transmembrane</keyword>
<keyword evidence="1" id="KW-1133">Transmembrane helix</keyword>
<evidence type="ECO:0000313" key="2">
    <source>
        <dbReference type="EMBL" id="GAD48739.1"/>
    </source>
</evidence>
<proteinExistence type="predicted"/>
<evidence type="ECO:0000256" key="1">
    <source>
        <dbReference type="SAM" id="Phobius"/>
    </source>
</evidence>
<dbReference type="KEGG" id="ntd:EGO55_09535"/>
<organism evidence="2 3">
    <name type="scientific">Caenibius tardaugens NBRC 16725</name>
    <dbReference type="NCBI Taxonomy" id="1219035"/>
    <lineage>
        <taxon>Bacteria</taxon>
        <taxon>Pseudomonadati</taxon>
        <taxon>Pseudomonadota</taxon>
        <taxon>Alphaproteobacteria</taxon>
        <taxon>Sphingomonadales</taxon>
        <taxon>Erythrobacteraceae</taxon>
        <taxon>Caenibius</taxon>
    </lineage>
</organism>
<gene>
    <name evidence="2" type="ORF">NT2_04_01500</name>
</gene>
<keyword evidence="3" id="KW-1185">Reference proteome</keyword>
<protein>
    <recommendedName>
        <fullName evidence="4">LPS export ABC transporter periplasmic protein LptC</fullName>
    </recommendedName>
</protein>
<dbReference type="eggNOG" id="COG5375">
    <property type="taxonomic scope" value="Bacteria"/>
</dbReference>
<reference evidence="2 3" key="1">
    <citation type="submission" date="2013-09" db="EMBL/GenBank/DDBJ databases">
        <title>Whole genome shotgun sequence of Novosphingobium tardaugens NBRC 16725.</title>
        <authorList>
            <person name="Isaki S."/>
            <person name="Hosoyama A."/>
            <person name="Tsuchikane K."/>
            <person name="Katsumata H."/>
            <person name="Ando Y."/>
            <person name="Yamazaki S."/>
            <person name="Fujita N."/>
        </authorList>
    </citation>
    <scope>NUCLEOTIDE SEQUENCE [LARGE SCALE GENOMIC DNA]</scope>
    <source>
        <strain evidence="2 3">NBRC 16725</strain>
    </source>
</reference>
<evidence type="ECO:0000313" key="3">
    <source>
        <dbReference type="Proteomes" id="UP000016568"/>
    </source>
</evidence>
<dbReference type="EMBL" id="BASZ01000004">
    <property type="protein sequence ID" value="GAD48739.1"/>
    <property type="molecule type" value="Genomic_DNA"/>
</dbReference>
<dbReference type="AlphaFoldDB" id="U2ZTM9"/>